<protein>
    <recommendedName>
        <fullName evidence="2">Ecp2 effector protein-like domain-containing protein</fullName>
    </recommendedName>
</protein>
<dbReference type="InterPro" id="IPR029226">
    <property type="entry name" value="Ecp2-like"/>
</dbReference>
<name>A0A8H5ZJJ4_COCSA</name>
<evidence type="ECO:0000313" key="3">
    <source>
        <dbReference type="EMBL" id="KAF5849969.1"/>
    </source>
</evidence>
<keyword evidence="1" id="KW-0732">Signal</keyword>
<sequence>MRFSTPVIVASLAASAVAAPTSPAPRSMLEKRLNYCGATTFINNSSGGSPWIADCQTLFDRIAGDGSWTSLIDILKFVEPQQKRIASWGTCEFGARTVNNVITTIGNEDVRDLTRDAIARFAWQGRVGASGIVDCGPQQNVKVWWGVYHT</sequence>
<comment type="caution">
    <text evidence="3">The sequence shown here is derived from an EMBL/GenBank/DDBJ whole genome shotgun (WGS) entry which is preliminary data.</text>
</comment>
<dbReference type="EMBL" id="WNKQ01000008">
    <property type="protein sequence ID" value="KAF5849969.1"/>
    <property type="molecule type" value="Genomic_DNA"/>
</dbReference>
<feature type="chain" id="PRO_5034569937" description="Ecp2 effector protein-like domain-containing protein" evidence="1">
    <location>
        <begin position="19"/>
        <end position="150"/>
    </location>
</feature>
<feature type="domain" description="Ecp2 effector protein-like" evidence="2">
    <location>
        <begin position="35"/>
        <end position="135"/>
    </location>
</feature>
<dbReference type="Proteomes" id="UP000624244">
    <property type="component" value="Unassembled WGS sequence"/>
</dbReference>
<dbReference type="AlphaFoldDB" id="A0A8H5ZJJ4"/>
<feature type="signal peptide" evidence="1">
    <location>
        <begin position="1"/>
        <end position="18"/>
    </location>
</feature>
<evidence type="ECO:0000313" key="4">
    <source>
        <dbReference type="Proteomes" id="UP000624244"/>
    </source>
</evidence>
<proteinExistence type="predicted"/>
<accession>A0A8H5ZJJ4</accession>
<organism evidence="3 4">
    <name type="scientific">Cochliobolus sativus</name>
    <name type="common">Common root rot and spot blotch fungus</name>
    <name type="synonym">Bipolaris sorokiniana</name>
    <dbReference type="NCBI Taxonomy" id="45130"/>
    <lineage>
        <taxon>Eukaryota</taxon>
        <taxon>Fungi</taxon>
        <taxon>Dikarya</taxon>
        <taxon>Ascomycota</taxon>
        <taxon>Pezizomycotina</taxon>
        <taxon>Dothideomycetes</taxon>
        <taxon>Pleosporomycetidae</taxon>
        <taxon>Pleosporales</taxon>
        <taxon>Pleosporineae</taxon>
        <taxon>Pleosporaceae</taxon>
        <taxon>Bipolaris</taxon>
    </lineage>
</organism>
<gene>
    <name evidence="3" type="ORF">GGP41_005373</name>
</gene>
<reference evidence="3" key="1">
    <citation type="submission" date="2019-11" db="EMBL/GenBank/DDBJ databases">
        <title>Bipolaris sorokiniana Genome sequencing.</title>
        <authorList>
            <person name="Wang H."/>
        </authorList>
    </citation>
    <scope>NUCLEOTIDE SEQUENCE</scope>
</reference>
<evidence type="ECO:0000256" key="1">
    <source>
        <dbReference type="SAM" id="SignalP"/>
    </source>
</evidence>
<dbReference type="Pfam" id="PF14856">
    <property type="entry name" value="Hce2"/>
    <property type="match status" value="1"/>
</dbReference>
<evidence type="ECO:0000259" key="2">
    <source>
        <dbReference type="Pfam" id="PF14856"/>
    </source>
</evidence>